<name>A0A3P2AAY7_9BACE</name>
<gene>
    <name evidence="2" type="ORF">EII33_03590</name>
    <name evidence="3" type="ORF">NCTC7812_00996</name>
</gene>
<feature type="transmembrane region" description="Helical" evidence="1">
    <location>
        <begin position="21"/>
        <end position="44"/>
    </location>
</feature>
<accession>A0A3P2AAY7</accession>
<dbReference type="Proteomes" id="UP000396835">
    <property type="component" value="Unassembled WGS sequence"/>
</dbReference>
<protein>
    <recommendedName>
        <fullName evidence="6">Class IIb bacteriocin, lactobin A/cerein 7B family</fullName>
    </recommendedName>
</protein>
<evidence type="ECO:0000313" key="5">
    <source>
        <dbReference type="Proteomes" id="UP000396835"/>
    </source>
</evidence>
<keyword evidence="1" id="KW-0472">Membrane</keyword>
<evidence type="ECO:0000256" key="1">
    <source>
        <dbReference type="SAM" id="Phobius"/>
    </source>
</evidence>
<proteinExistence type="predicted"/>
<dbReference type="Proteomes" id="UP000279562">
    <property type="component" value="Unassembled WGS sequence"/>
</dbReference>
<evidence type="ECO:0008006" key="6">
    <source>
        <dbReference type="Google" id="ProtNLM"/>
    </source>
</evidence>
<dbReference type="RefSeq" id="WP_125238571.1">
    <property type="nucleotide sequence ID" value="NZ_CAACYH010000004.1"/>
</dbReference>
<organism evidence="2 4">
    <name type="scientific">Prevotella heparinolytica</name>
    <dbReference type="NCBI Taxonomy" id="28113"/>
    <lineage>
        <taxon>Bacteria</taxon>
        <taxon>Pseudomonadati</taxon>
        <taxon>Bacteroidota</taxon>
        <taxon>Bacteroidia</taxon>
        <taxon>Bacteroidales</taxon>
        <taxon>Bacteroidaceae</taxon>
        <taxon>Bacteroides</taxon>
    </lineage>
</organism>
<keyword evidence="1" id="KW-0812">Transmembrane</keyword>
<keyword evidence="4" id="KW-1185">Reference proteome</keyword>
<evidence type="ECO:0000313" key="3">
    <source>
        <dbReference type="EMBL" id="VFB13472.1"/>
    </source>
</evidence>
<evidence type="ECO:0000313" key="2">
    <source>
        <dbReference type="EMBL" id="RRD92574.1"/>
    </source>
</evidence>
<dbReference type="AlphaFoldDB" id="A0A3P2AAY7"/>
<keyword evidence="1" id="KW-1133">Transmembrane helix</keyword>
<evidence type="ECO:0000313" key="4">
    <source>
        <dbReference type="Proteomes" id="UP000279562"/>
    </source>
</evidence>
<dbReference type="EMBL" id="CAACYH010000004">
    <property type="protein sequence ID" value="VFB13472.1"/>
    <property type="molecule type" value="Genomic_DNA"/>
</dbReference>
<reference evidence="3 5" key="2">
    <citation type="submission" date="2019-02" db="EMBL/GenBank/DDBJ databases">
        <authorList>
            <consortium name="Pathogen Informatics"/>
        </authorList>
    </citation>
    <scope>NUCLEOTIDE SEQUENCE [LARGE SCALE GENOMIC DNA]</scope>
    <source>
        <strain evidence="3 5">3012STDY7078512</strain>
    </source>
</reference>
<reference evidence="2 4" key="1">
    <citation type="submission" date="2018-11" db="EMBL/GenBank/DDBJ databases">
        <title>Genomes From Bacteria Associated with the Canine Oral Cavity: a Test Case for Automated Genome-Based Taxonomic Assignment.</title>
        <authorList>
            <person name="Coil D.A."/>
            <person name="Jospin G."/>
            <person name="Darling A.E."/>
            <person name="Wallis C."/>
            <person name="Davis I.J."/>
            <person name="Harris S."/>
            <person name="Eisen J.A."/>
            <person name="Holcombe L.J."/>
            <person name="O'Flynn C."/>
        </authorList>
    </citation>
    <scope>NUCLEOTIDE SEQUENCE [LARGE SCALE GENOMIC DNA]</scope>
    <source>
        <strain evidence="2 4">OH1047_COT-310</strain>
    </source>
</reference>
<sequence length="65" mass="6929">MNKLNRNSMIQDLDIKEQENVNGGGLILAGIITGVVAGLVISFVDNFGDVREGISDGYAGKTPRH</sequence>
<dbReference type="EMBL" id="RQYF01000009">
    <property type="protein sequence ID" value="RRD92574.1"/>
    <property type="molecule type" value="Genomic_DNA"/>
</dbReference>
<dbReference type="OrthoDB" id="9983416at2"/>